<feature type="region of interest" description="Disordered" evidence="1">
    <location>
        <begin position="100"/>
        <end position="125"/>
    </location>
</feature>
<name>A0A6A6URY2_9PEZI</name>
<evidence type="ECO:0000313" key="2">
    <source>
        <dbReference type="EMBL" id="KAF2673684.1"/>
    </source>
</evidence>
<evidence type="ECO:0000256" key="1">
    <source>
        <dbReference type="SAM" id="MobiDB-lite"/>
    </source>
</evidence>
<protein>
    <submittedName>
        <fullName evidence="2">Uncharacterized protein</fullName>
    </submittedName>
</protein>
<dbReference type="Proteomes" id="UP000799302">
    <property type="component" value="Unassembled WGS sequence"/>
</dbReference>
<organism evidence="2 3">
    <name type="scientific">Microthyrium microscopicum</name>
    <dbReference type="NCBI Taxonomy" id="703497"/>
    <lineage>
        <taxon>Eukaryota</taxon>
        <taxon>Fungi</taxon>
        <taxon>Dikarya</taxon>
        <taxon>Ascomycota</taxon>
        <taxon>Pezizomycotina</taxon>
        <taxon>Dothideomycetes</taxon>
        <taxon>Dothideomycetes incertae sedis</taxon>
        <taxon>Microthyriales</taxon>
        <taxon>Microthyriaceae</taxon>
        <taxon>Microthyrium</taxon>
    </lineage>
</organism>
<accession>A0A6A6URY2</accession>
<keyword evidence="3" id="KW-1185">Reference proteome</keyword>
<feature type="compositionally biased region" description="Pro residues" evidence="1">
    <location>
        <begin position="106"/>
        <end position="119"/>
    </location>
</feature>
<evidence type="ECO:0000313" key="3">
    <source>
        <dbReference type="Proteomes" id="UP000799302"/>
    </source>
</evidence>
<proteinExistence type="predicted"/>
<dbReference type="AlphaFoldDB" id="A0A6A6URY2"/>
<dbReference type="EMBL" id="MU004231">
    <property type="protein sequence ID" value="KAF2673684.1"/>
    <property type="molecule type" value="Genomic_DNA"/>
</dbReference>
<sequence>MFETLADMTVVSTFNVSLSSNRSQVVPRDGNRVQMDTNKRTGFEQGLVLGRLVAVPPSQETADAKGRKADSLTNKNSQRLEFPLQDLLAFQNHRRLSTTHSCRPLTLPPTPPPPKPIPPLSSSSNSTPLAPVFIPISTSTYPTTTPSLSSNTSIDPRIDILSLPLSSLPIPIGSPFPIDTAL</sequence>
<reference evidence="2" key="1">
    <citation type="journal article" date="2020" name="Stud. Mycol.">
        <title>101 Dothideomycetes genomes: a test case for predicting lifestyles and emergence of pathogens.</title>
        <authorList>
            <person name="Haridas S."/>
            <person name="Albert R."/>
            <person name="Binder M."/>
            <person name="Bloem J."/>
            <person name="Labutti K."/>
            <person name="Salamov A."/>
            <person name="Andreopoulos B."/>
            <person name="Baker S."/>
            <person name="Barry K."/>
            <person name="Bills G."/>
            <person name="Bluhm B."/>
            <person name="Cannon C."/>
            <person name="Castanera R."/>
            <person name="Culley D."/>
            <person name="Daum C."/>
            <person name="Ezra D."/>
            <person name="Gonzalez J."/>
            <person name="Henrissat B."/>
            <person name="Kuo A."/>
            <person name="Liang C."/>
            <person name="Lipzen A."/>
            <person name="Lutzoni F."/>
            <person name="Magnuson J."/>
            <person name="Mondo S."/>
            <person name="Nolan M."/>
            <person name="Ohm R."/>
            <person name="Pangilinan J."/>
            <person name="Park H.-J."/>
            <person name="Ramirez L."/>
            <person name="Alfaro M."/>
            <person name="Sun H."/>
            <person name="Tritt A."/>
            <person name="Yoshinaga Y."/>
            <person name="Zwiers L.-H."/>
            <person name="Turgeon B."/>
            <person name="Goodwin S."/>
            <person name="Spatafora J."/>
            <person name="Crous P."/>
            <person name="Grigoriev I."/>
        </authorList>
    </citation>
    <scope>NUCLEOTIDE SEQUENCE</scope>
    <source>
        <strain evidence="2">CBS 115976</strain>
    </source>
</reference>
<gene>
    <name evidence="2" type="ORF">BT63DRAFT_476168</name>
</gene>